<dbReference type="OrthoDB" id="121658at2"/>
<organism evidence="1 2">
    <name type="scientific">Bryocella elongata</name>
    <dbReference type="NCBI Taxonomy" id="863522"/>
    <lineage>
        <taxon>Bacteria</taxon>
        <taxon>Pseudomonadati</taxon>
        <taxon>Acidobacteriota</taxon>
        <taxon>Terriglobia</taxon>
        <taxon>Terriglobales</taxon>
        <taxon>Acidobacteriaceae</taxon>
        <taxon>Bryocella</taxon>
    </lineage>
</organism>
<dbReference type="Proteomes" id="UP000236728">
    <property type="component" value="Unassembled WGS sequence"/>
</dbReference>
<evidence type="ECO:0000313" key="1">
    <source>
        <dbReference type="EMBL" id="SEG71300.1"/>
    </source>
</evidence>
<evidence type="ECO:0000313" key="2">
    <source>
        <dbReference type="Proteomes" id="UP000236728"/>
    </source>
</evidence>
<proteinExistence type="predicted"/>
<gene>
    <name evidence="1" type="ORF">SAMN05421819_4472</name>
</gene>
<dbReference type="AlphaFoldDB" id="A0A1H6CE58"/>
<accession>A0A1H6CE58</accession>
<reference evidence="1 2" key="1">
    <citation type="submission" date="2016-10" db="EMBL/GenBank/DDBJ databases">
        <authorList>
            <person name="de Groot N.N."/>
        </authorList>
    </citation>
    <scope>NUCLEOTIDE SEQUENCE [LARGE SCALE GENOMIC DNA]</scope>
    <source>
        <strain evidence="1 2">DSM 22489</strain>
    </source>
</reference>
<sequence length="80" mass="9081">MDERNPRYAHLFRKAQDAKRGGHDAWAVQSTGEKVAVALVLNRADWLMEQGYTIAEAIERSGSEWVAMIPQIARQLVDQE</sequence>
<dbReference type="EMBL" id="FNVA01000010">
    <property type="protein sequence ID" value="SEG71300.1"/>
    <property type="molecule type" value="Genomic_DNA"/>
</dbReference>
<name>A0A1H6CE58_9BACT</name>
<keyword evidence="2" id="KW-1185">Reference proteome</keyword>
<protein>
    <submittedName>
        <fullName evidence="1">Uncharacterized protein</fullName>
    </submittedName>
</protein>
<dbReference type="RefSeq" id="WP_103935310.1">
    <property type="nucleotide sequence ID" value="NZ_FNVA01000010.1"/>
</dbReference>